<gene>
    <name evidence="1" type="ORF">CYMTET_54999</name>
</gene>
<reference evidence="1 2" key="1">
    <citation type="journal article" date="2015" name="Genome Biol. Evol.">
        <title>Comparative Genomics of a Bacterivorous Green Alga Reveals Evolutionary Causalities and Consequences of Phago-Mixotrophic Mode of Nutrition.</title>
        <authorList>
            <person name="Burns J.A."/>
            <person name="Paasch A."/>
            <person name="Narechania A."/>
            <person name="Kim E."/>
        </authorList>
    </citation>
    <scope>NUCLEOTIDE SEQUENCE [LARGE SCALE GENOMIC DNA]</scope>
    <source>
        <strain evidence="1 2">PLY_AMNH</strain>
    </source>
</reference>
<protein>
    <submittedName>
        <fullName evidence="1">Uncharacterized protein</fullName>
    </submittedName>
</protein>
<dbReference type="AlphaFoldDB" id="A0AAE0ENE7"/>
<dbReference type="EMBL" id="LGRX02035465">
    <property type="protein sequence ID" value="KAK3234756.1"/>
    <property type="molecule type" value="Genomic_DNA"/>
</dbReference>
<proteinExistence type="predicted"/>
<dbReference type="Proteomes" id="UP001190700">
    <property type="component" value="Unassembled WGS sequence"/>
</dbReference>
<name>A0AAE0ENE7_9CHLO</name>
<evidence type="ECO:0000313" key="1">
    <source>
        <dbReference type="EMBL" id="KAK3234756.1"/>
    </source>
</evidence>
<sequence>MNKMADGVLYEKLSTFKGTEPGGAANRPPGFGTNEDVVHEGAALAVGGMEAHYDGGIVGSARVPLSAAGPSVPPFGRTFMNMMTVSTSSPVITCAMGLSGLGVSDAPLVERTVPTR</sequence>
<evidence type="ECO:0000313" key="2">
    <source>
        <dbReference type="Proteomes" id="UP001190700"/>
    </source>
</evidence>
<keyword evidence="2" id="KW-1185">Reference proteome</keyword>
<comment type="caution">
    <text evidence="1">The sequence shown here is derived from an EMBL/GenBank/DDBJ whole genome shotgun (WGS) entry which is preliminary data.</text>
</comment>
<organism evidence="1 2">
    <name type="scientific">Cymbomonas tetramitiformis</name>
    <dbReference type="NCBI Taxonomy" id="36881"/>
    <lineage>
        <taxon>Eukaryota</taxon>
        <taxon>Viridiplantae</taxon>
        <taxon>Chlorophyta</taxon>
        <taxon>Pyramimonadophyceae</taxon>
        <taxon>Pyramimonadales</taxon>
        <taxon>Pyramimonadaceae</taxon>
        <taxon>Cymbomonas</taxon>
    </lineage>
</organism>
<accession>A0AAE0ENE7</accession>